<dbReference type="AlphaFoldDB" id="A0A8S2EAP2"/>
<evidence type="ECO:0008006" key="4">
    <source>
        <dbReference type="Google" id="ProtNLM"/>
    </source>
</evidence>
<evidence type="ECO:0000313" key="1">
    <source>
        <dbReference type="EMBL" id="CAF1111931.1"/>
    </source>
</evidence>
<proteinExistence type="predicted"/>
<dbReference type="Proteomes" id="UP000682733">
    <property type="component" value="Unassembled WGS sequence"/>
</dbReference>
<comment type="caution">
    <text evidence="1">The sequence shown here is derived from an EMBL/GenBank/DDBJ whole genome shotgun (WGS) entry which is preliminary data.</text>
</comment>
<protein>
    <recommendedName>
        <fullName evidence="4">F-box domain-containing protein</fullName>
    </recommendedName>
</protein>
<organism evidence="1 3">
    <name type="scientific">Didymodactylos carnosus</name>
    <dbReference type="NCBI Taxonomy" id="1234261"/>
    <lineage>
        <taxon>Eukaryota</taxon>
        <taxon>Metazoa</taxon>
        <taxon>Spiralia</taxon>
        <taxon>Gnathifera</taxon>
        <taxon>Rotifera</taxon>
        <taxon>Eurotatoria</taxon>
        <taxon>Bdelloidea</taxon>
        <taxon>Philodinida</taxon>
        <taxon>Philodinidae</taxon>
        <taxon>Didymodactylos</taxon>
    </lineage>
</organism>
<gene>
    <name evidence="1" type="ORF">OVA965_LOCUS19803</name>
    <name evidence="2" type="ORF">TMI583_LOCUS19976</name>
</gene>
<accession>A0A8S2EAP2</accession>
<reference evidence="1" key="1">
    <citation type="submission" date="2021-02" db="EMBL/GenBank/DDBJ databases">
        <authorList>
            <person name="Nowell W R."/>
        </authorList>
    </citation>
    <scope>NUCLEOTIDE SEQUENCE</scope>
</reference>
<dbReference type="Proteomes" id="UP000677228">
    <property type="component" value="Unassembled WGS sequence"/>
</dbReference>
<dbReference type="EMBL" id="CAJNOK010010309">
    <property type="protein sequence ID" value="CAF1111931.1"/>
    <property type="molecule type" value="Genomic_DNA"/>
</dbReference>
<name>A0A8S2EAP2_9BILA</name>
<evidence type="ECO:0000313" key="3">
    <source>
        <dbReference type="Proteomes" id="UP000677228"/>
    </source>
</evidence>
<dbReference type="EMBL" id="CAJOBA010013630">
    <property type="protein sequence ID" value="CAF3880162.1"/>
    <property type="molecule type" value="Genomic_DNA"/>
</dbReference>
<evidence type="ECO:0000313" key="2">
    <source>
        <dbReference type="EMBL" id="CAF3880162.1"/>
    </source>
</evidence>
<sequence length="273" mass="32526">MSSFENLSDDVLMLVFERIDVYNLFCSFYNLNHRINSILTDNRLKLYLNTRTVGLDIDFRNVILKTIIGDQLVSLRMAFYSNFYALNLTKFGLSIRSLTIDHCHAKDLLGIAENMPNIRSFNILSLDGKVDVKSDTTIFTEMRWVKIYALNVSLKTLEQVQKLMPYVETLSITTRLPDDYLVFYQFWKELISTLLLNLNTFELNIMALYSHQRTAIMEEFEKDDYWLSSHVKLNVKVQVEYRCLCTNAARLPRRRNCYYRRIRYFWRRLFTCR</sequence>